<dbReference type="AlphaFoldDB" id="A0A9P3FYJ0"/>
<comment type="caution">
    <text evidence="2">The sequence shown here is derived from an EMBL/GenBank/DDBJ whole genome shotgun (WGS) entry which is preliminary data.</text>
</comment>
<dbReference type="Proteomes" id="UP000703269">
    <property type="component" value="Unassembled WGS sequence"/>
</dbReference>
<feature type="region of interest" description="Disordered" evidence="1">
    <location>
        <begin position="202"/>
        <end position="239"/>
    </location>
</feature>
<organism evidence="2 3">
    <name type="scientific">Phanerochaete sordida</name>
    <dbReference type="NCBI Taxonomy" id="48140"/>
    <lineage>
        <taxon>Eukaryota</taxon>
        <taxon>Fungi</taxon>
        <taxon>Dikarya</taxon>
        <taxon>Basidiomycota</taxon>
        <taxon>Agaricomycotina</taxon>
        <taxon>Agaricomycetes</taxon>
        <taxon>Polyporales</taxon>
        <taxon>Phanerochaetaceae</taxon>
        <taxon>Phanerochaete</taxon>
    </lineage>
</organism>
<accession>A0A9P3FYJ0</accession>
<dbReference type="PANTHER" id="PTHR28255:SF1">
    <property type="entry name" value="UPF0303 PROTEIN YBR137W"/>
    <property type="match status" value="1"/>
</dbReference>
<proteinExistence type="predicted"/>
<evidence type="ECO:0000313" key="3">
    <source>
        <dbReference type="Proteomes" id="UP000703269"/>
    </source>
</evidence>
<dbReference type="InterPro" id="IPR038084">
    <property type="entry name" value="PduO/GlcC-like_sf"/>
</dbReference>
<evidence type="ECO:0000313" key="2">
    <source>
        <dbReference type="EMBL" id="GJE84938.1"/>
    </source>
</evidence>
<name>A0A9P3FYJ0_9APHY</name>
<dbReference type="OrthoDB" id="2209940at2759"/>
<dbReference type="Gene3D" id="3.30.450.150">
    <property type="entry name" value="Haem-degrading domain"/>
    <property type="match status" value="1"/>
</dbReference>
<keyword evidence="3" id="KW-1185">Reference proteome</keyword>
<reference evidence="2 3" key="1">
    <citation type="submission" date="2021-08" db="EMBL/GenBank/DDBJ databases">
        <title>Draft Genome Sequence of Phanerochaete sordida strain YK-624.</title>
        <authorList>
            <person name="Mori T."/>
            <person name="Dohra H."/>
            <person name="Suzuki T."/>
            <person name="Kawagishi H."/>
            <person name="Hirai H."/>
        </authorList>
    </citation>
    <scope>NUCLEOTIDE SEQUENCE [LARGE SCALE GENOMIC DNA]</scope>
    <source>
        <strain evidence="2 3">YK-624</strain>
    </source>
</reference>
<evidence type="ECO:0000256" key="1">
    <source>
        <dbReference type="SAM" id="MobiDB-lite"/>
    </source>
</evidence>
<dbReference type="PANTHER" id="PTHR28255">
    <property type="match status" value="1"/>
</dbReference>
<dbReference type="InterPro" id="IPR010371">
    <property type="entry name" value="YBR137W-like"/>
</dbReference>
<sequence>MFNGFHDPQPPRDAELATQALAEEAGYRFGAFSANDAVTLGLSLRKRFRASSRHAKGKGLAVAVHSAAGHPLFACTVGDLGGPAGVADVSLDSWACLEGMIEVVKRTGHSSYYVEKGMAAMGKTPEQMGVKANHLCGGAFPIWLEACVTSDGVLQGLTQYTQNAPCCPIAVVACYSGSSVDDHHLVVTTVRDYLKKMARNDEPEMVHQPAPSEIPSIRSTRSPPRERGSMQWVPVPEPAASSVLRDSGEYISEYRDSYHDEH</sequence>
<gene>
    <name evidence="2" type="ORF">PsYK624_010140</name>
</gene>
<protein>
    <submittedName>
        <fullName evidence="2">Uncharacterized protein</fullName>
    </submittedName>
</protein>
<dbReference type="EMBL" id="BPQB01000001">
    <property type="protein sequence ID" value="GJE84938.1"/>
    <property type="molecule type" value="Genomic_DNA"/>
</dbReference>